<evidence type="ECO:0000313" key="2">
    <source>
        <dbReference type="EMBL" id="KAG0006867.1"/>
    </source>
</evidence>
<name>A0A9P6MLD6_9FUNG</name>
<reference evidence="2" key="1">
    <citation type="journal article" date="2020" name="Fungal Divers.">
        <title>Resolving the Mortierellaceae phylogeny through synthesis of multi-gene phylogenetics and phylogenomics.</title>
        <authorList>
            <person name="Vandepol N."/>
            <person name="Liber J."/>
            <person name="Desiro A."/>
            <person name="Na H."/>
            <person name="Kennedy M."/>
            <person name="Barry K."/>
            <person name="Grigoriev I.V."/>
            <person name="Miller A.N."/>
            <person name="O'Donnell K."/>
            <person name="Stajich J.E."/>
            <person name="Bonito G."/>
        </authorList>
    </citation>
    <scope>NUCLEOTIDE SEQUENCE</scope>
    <source>
        <strain evidence="2">NRRL 2769</strain>
    </source>
</reference>
<proteinExistence type="predicted"/>
<accession>A0A9P6MLD6</accession>
<keyword evidence="3" id="KW-1185">Reference proteome</keyword>
<evidence type="ECO:0000256" key="1">
    <source>
        <dbReference type="SAM" id="SignalP"/>
    </source>
</evidence>
<feature type="signal peptide" evidence="1">
    <location>
        <begin position="1"/>
        <end position="39"/>
    </location>
</feature>
<organism evidence="2 3">
    <name type="scientific">Entomortierella chlamydospora</name>
    <dbReference type="NCBI Taxonomy" id="101097"/>
    <lineage>
        <taxon>Eukaryota</taxon>
        <taxon>Fungi</taxon>
        <taxon>Fungi incertae sedis</taxon>
        <taxon>Mucoromycota</taxon>
        <taxon>Mortierellomycotina</taxon>
        <taxon>Mortierellomycetes</taxon>
        <taxon>Mortierellales</taxon>
        <taxon>Mortierellaceae</taxon>
        <taxon>Entomortierella</taxon>
    </lineage>
</organism>
<gene>
    <name evidence="2" type="ORF">BGZ80_005107</name>
</gene>
<keyword evidence="1" id="KW-0732">Signal</keyword>
<feature type="chain" id="PRO_5040195600" evidence="1">
    <location>
        <begin position="40"/>
        <end position="74"/>
    </location>
</feature>
<dbReference type="EMBL" id="JAAAID010002537">
    <property type="protein sequence ID" value="KAG0006867.1"/>
    <property type="molecule type" value="Genomic_DNA"/>
</dbReference>
<dbReference type="AlphaFoldDB" id="A0A9P6MLD6"/>
<comment type="caution">
    <text evidence="2">The sequence shown here is derived from an EMBL/GenBank/DDBJ whole genome shotgun (WGS) entry which is preliminary data.</text>
</comment>
<sequence>MYISCDPAGCMMPNLMVARTSFSILLLAALAVVVSMTDASPAPTFNLEKRKFCFHADCCVPGCTNPELVVPDVE</sequence>
<protein>
    <submittedName>
        <fullName evidence="2">Uncharacterized protein</fullName>
    </submittedName>
</protein>
<evidence type="ECO:0000313" key="3">
    <source>
        <dbReference type="Proteomes" id="UP000703661"/>
    </source>
</evidence>
<dbReference type="Proteomes" id="UP000703661">
    <property type="component" value="Unassembled WGS sequence"/>
</dbReference>